<gene>
    <name evidence="3" type="ORF">LADA_0D08328G</name>
</gene>
<dbReference type="PANTHER" id="PTHR47052">
    <property type="entry name" value="CONSERVED SERINE PROLINE-RICH PROTEIN (AFU_ORTHOLOGUE AFUA_2G01790)"/>
    <property type="match status" value="1"/>
</dbReference>
<dbReference type="GO" id="GO:0051276">
    <property type="term" value="P:chromosome organization"/>
    <property type="evidence" value="ECO:0007669"/>
    <property type="project" value="EnsemblFungi"/>
</dbReference>
<evidence type="ECO:0000256" key="1">
    <source>
        <dbReference type="SAM" id="MobiDB-lite"/>
    </source>
</evidence>
<dbReference type="GO" id="GO:0000142">
    <property type="term" value="C:cellular bud neck contractile ring"/>
    <property type="evidence" value="ECO:0007669"/>
    <property type="project" value="EnsemblFungi"/>
</dbReference>
<dbReference type="EMBL" id="LT598454">
    <property type="protein sequence ID" value="SCU85572.1"/>
    <property type="molecule type" value="Genomic_DNA"/>
</dbReference>
<feature type="compositionally biased region" description="Basic residues" evidence="1">
    <location>
        <begin position="378"/>
        <end position="396"/>
    </location>
</feature>
<sequence length="396" mass="43130">MSSSVSGVFGGANGLLEVYVSRARDLPNLRKLDKQSPFVRLRLSHMTETSDVVFRGGQTPKFDFYSKFDLTPDVKPALTVELFDDRSPPKLIGQCTIDVTPALYKDPEDGHDDWFQLFFANAEAGQVYVELTFHPLISTSRLQRDNAHDASNLDQAIQNRPAPPLPAKVPSFQLGASSQLSALSNHKGYSHGSDLRNSSAASTFDVQSSNSSPSLRHPVNFNASLTSNGTYGSHLTTDSQESHATANTATTGGTVGTTEPLFAKLKQLKEKWKSMKNPSSDQLDNEKTVDLEALQKAVGVELDDYDRVDNFSRHSSQQTLGSSKLATQPPLPPLPVQGSRRSSIEHSPRLESGFTSNAGRSSPRLPPLPSSPSLRPGLRSRHASNSPTRRRPPPMG</sequence>
<dbReference type="CDD" id="cd08681">
    <property type="entry name" value="C2_fungal_Inn1p-like"/>
    <property type="match status" value="1"/>
</dbReference>
<dbReference type="Pfam" id="PF00168">
    <property type="entry name" value="C2"/>
    <property type="match status" value="1"/>
</dbReference>
<dbReference type="OrthoDB" id="270970at2759"/>
<dbReference type="SUPFAM" id="SSF49562">
    <property type="entry name" value="C2 domain (Calcium/lipid-binding domain, CaLB)"/>
    <property type="match status" value="1"/>
</dbReference>
<dbReference type="Proteomes" id="UP000190274">
    <property type="component" value="Chromosome D"/>
</dbReference>
<keyword evidence="4" id="KW-1185">Reference proteome</keyword>
<dbReference type="Gene3D" id="2.60.40.150">
    <property type="entry name" value="C2 domain"/>
    <property type="match status" value="1"/>
</dbReference>
<dbReference type="InterPro" id="IPR052981">
    <property type="entry name" value="Ingression_C2_domain"/>
</dbReference>
<feature type="domain" description="C2" evidence="2">
    <location>
        <begin position="1"/>
        <end position="115"/>
    </location>
</feature>
<dbReference type="PROSITE" id="PS50004">
    <property type="entry name" value="C2"/>
    <property type="match status" value="1"/>
</dbReference>
<evidence type="ECO:0000259" key="2">
    <source>
        <dbReference type="PROSITE" id="PS50004"/>
    </source>
</evidence>
<feature type="region of interest" description="Disordered" evidence="1">
    <location>
        <begin position="314"/>
        <end position="396"/>
    </location>
</feature>
<dbReference type="InterPro" id="IPR035892">
    <property type="entry name" value="C2_domain_sf"/>
</dbReference>
<dbReference type="GO" id="GO:0044697">
    <property type="term" value="C:HICS complex"/>
    <property type="evidence" value="ECO:0007669"/>
    <property type="project" value="EnsemblFungi"/>
</dbReference>
<reference evidence="3 4" key="1">
    <citation type="submission" date="2016-03" db="EMBL/GenBank/DDBJ databases">
        <authorList>
            <person name="Devillers H."/>
        </authorList>
    </citation>
    <scope>NUCLEOTIDE SEQUENCE [LARGE SCALE GENOMIC DNA]</scope>
    <source>
        <strain evidence="3">CBS 10888</strain>
    </source>
</reference>
<dbReference type="GO" id="GO:0030234">
    <property type="term" value="F:enzyme regulator activity"/>
    <property type="evidence" value="ECO:0007669"/>
    <property type="project" value="EnsemblFungi"/>
</dbReference>
<dbReference type="AlphaFoldDB" id="A0A1G4J7I8"/>
<dbReference type="GO" id="GO:0032154">
    <property type="term" value="C:cleavage furrow"/>
    <property type="evidence" value="ECO:0007669"/>
    <property type="project" value="EnsemblFungi"/>
</dbReference>
<organism evidence="3 4">
    <name type="scientific">Lachancea dasiensis</name>
    <dbReference type="NCBI Taxonomy" id="1072105"/>
    <lineage>
        <taxon>Eukaryota</taxon>
        <taxon>Fungi</taxon>
        <taxon>Dikarya</taxon>
        <taxon>Ascomycota</taxon>
        <taxon>Saccharomycotina</taxon>
        <taxon>Saccharomycetes</taxon>
        <taxon>Saccharomycetales</taxon>
        <taxon>Saccharomycetaceae</taxon>
        <taxon>Lachancea</taxon>
    </lineage>
</organism>
<dbReference type="SMART" id="SM00239">
    <property type="entry name" value="C2"/>
    <property type="match status" value="1"/>
</dbReference>
<evidence type="ECO:0000313" key="4">
    <source>
        <dbReference type="Proteomes" id="UP000190274"/>
    </source>
</evidence>
<feature type="compositionally biased region" description="Polar residues" evidence="1">
    <location>
        <begin position="195"/>
        <end position="214"/>
    </location>
</feature>
<dbReference type="GO" id="GO:1990344">
    <property type="term" value="P:secondary cell septum biogenesis"/>
    <property type="evidence" value="ECO:0007669"/>
    <property type="project" value="EnsemblFungi"/>
</dbReference>
<accession>A0A1G4J7I8</accession>
<dbReference type="InterPro" id="IPR000008">
    <property type="entry name" value="C2_dom"/>
</dbReference>
<feature type="compositionally biased region" description="Low complexity" evidence="1">
    <location>
        <begin position="244"/>
        <end position="258"/>
    </location>
</feature>
<dbReference type="PANTHER" id="PTHR47052:SF3">
    <property type="entry name" value="INGRESSION PROTEIN 1"/>
    <property type="match status" value="1"/>
</dbReference>
<proteinExistence type="predicted"/>
<evidence type="ECO:0000313" key="3">
    <source>
        <dbReference type="EMBL" id="SCU85572.1"/>
    </source>
</evidence>
<feature type="compositionally biased region" description="Polar residues" evidence="1">
    <location>
        <begin position="221"/>
        <end position="243"/>
    </location>
</feature>
<feature type="compositionally biased region" description="Polar residues" evidence="1">
    <location>
        <begin position="314"/>
        <end position="326"/>
    </location>
</feature>
<dbReference type="STRING" id="1266660.A0A1G4J7I8"/>
<name>A0A1G4J7I8_9SACH</name>
<protein>
    <submittedName>
        <fullName evidence="3">LADA_0D08328g1_1</fullName>
    </submittedName>
</protein>
<dbReference type="InterPro" id="IPR037791">
    <property type="entry name" value="C2_fungal_Inn1"/>
</dbReference>
<feature type="region of interest" description="Disordered" evidence="1">
    <location>
        <begin position="185"/>
        <end position="258"/>
    </location>
</feature>